<dbReference type="NCBIfam" id="NF010382">
    <property type="entry name" value="PRK13809.1"/>
    <property type="match status" value="1"/>
</dbReference>
<evidence type="ECO:0000256" key="1">
    <source>
        <dbReference type="ARBA" id="ARBA00004861"/>
    </source>
</evidence>
<feature type="active site" description="For OMPdecase activity" evidence="18">
    <location>
        <position position="304"/>
    </location>
</feature>
<feature type="binding site" evidence="19">
    <location>
        <position position="442"/>
    </location>
    <ligand>
        <name>substrate</name>
    </ligand>
</feature>
<feature type="binding site" evidence="19">
    <location>
        <position position="422"/>
    </location>
    <ligand>
        <name>substrate</name>
    </ligand>
</feature>
<evidence type="ECO:0000256" key="11">
    <source>
        <dbReference type="ARBA" id="ARBA00022975"/>
    </source>
</evidence>
<dbReference type="InterPro" id="IPR004467">
    <property type="entry name" value="Or_phspho_trans_dom"/>
</dbReference>
<dbReference type="EC" id="4.1.1.23" evidence="6"/>
<protein>
    <recommendedName>
        <fullName evidence="7">Uridine 5'-monophosphate synthase</fullName>
        <ecNumber evidence="5">2.4.2.10</ecNumber>
        <ecNumber evidence="6">4.1.1.23</ecNumber>
    </recommendedName>
</protein>
<keyword evidence="22" id="KW-1185">Reference proteome</keyword>
<feature type="binding site" evidence="19">
    <location>
        <position position="251"/>
    </location>
    <ligand>
        <name>substrate</name>
    </ligand>
</feature>
<dbReference type="GO" id="GO:0004590">
    <property type="term" value="F:orotidine-5'-phosphate decarboxylase activity"/>
    <property type="evidence" value="ECO:0007669"/>
    <property type="project" value="UniProtKB-EC"/>
</dbReference>
<evidence type="ECO:0000259" key="20">
    <source>
        <dbReference type="SMART" id="SM00934"/>
    </source>
</evidence>
<keyword evidence="8" id="KW-0328">Glycosyltransferase</keyword>
<feature type="active site" description="For OMPdecase activity" evidence="18">
    <location>
        <position position="309"/>
    </location>
</feature>
<dbReference type="NCBIfam" id="TIGR01740">
    <property type="entry name" value="pyrF"/>
    <property type="match status" value="1"/>
</dbReference>
<dbReference type="Pfam" id="PF00156">
    <property type="entry name" value="Pribosyltran"/>
    <property type="match status" value="1"/>
</dbReference>
<dbReference type="Pfam" id="PF00215">
    <property type="entry name" value="OMPdecase"/>
    <property type="match status" value="1"/>
</dbReference>
<sequence length="478" mass="52412">MLKLHEHDAVKFGSFTLKSGIESPIYFDLRVIVSFPDLMREVSAQLWQATQRAGISFDVMCGVPYTALPIATCISVKENVPMLIRRKEAKDYGTKKMIEGNFAKGDTCLIVEDVVTSGTSVLETVQSLTNVGMVVKDAVVLLDREQGGRQNLEVKGINLHSVCGISELLDILCGAGRIDSETAAKVRQFLASANEVKVPQSKPCEDGGQPCKKQKKMLTYQQRAALCTHPVAKRLFTIMHEKRSNLAFSVDVTSATQLLQFADDIGPYICLLKTHVDILEDFSQDFVTRLQATAKKHNFLIFEDRKFADIGQTVLKQYISGLYRICDWAHIVNAHIVPGPGVIHGLSKVGVPKERGCLLIGQMSSQGSLATGEYTTAAVKMAEENSNFVMGFICQGSLTDDPRFIHMAPGVQLGGSGDQLGQQYNSPAQMVTEKRVDVIIVGRGILNAEDPVATAKLYQHAGFEAYENLSNNLCFCTI</sequence>
<dbReference type="InterPro" id="IPR014732">
    <property type="entry name" value="OMPdecase"/>
</dbReference>
<gene>
    <name evidence="21" type="ORF">NP493_169g04012</name>
</gene>
<feature type="binding site" evidence="19">
    <location>
        <position position="364"/>
    </location>
    <ligand>
        <name>substrate</name>
    </ligand>
</feature>
<dbReference type="EMBL" id="JAODUO010000169">
    <property type="protein sequence ID" value="KAK2187337.1"/>
    <property type="molecule type" value="Genomic_DNA"/>
</dbReference>
<dbReference type="PANTHER" id="PTHR19278">
    <property type="entry name" value="OROTATE PHOSPHORIBOSYLTRANSFERASE"/>
    <property type="match status" value="1"/>
</dbReference>
<evidence type="ECO:0000256" key="2">
    <source>
        <dbReference type="ARBA" id="ARBA00004889"/>
    </source>
</evidence>
<dbReference type="SMART" id="SM00934">
    <property type="entry name" value="OMPdecase"/>
    <property type="match status" value="1"/>
</dbReference>
<feature type="domain" description="Orotidine 5'-phosphate decarboxylase" evidence="20">
    <location>
        <begin position="245"/>
        <end position="458"/>
    </location>
</feature>
<comment type="catalytic activity">
    <reaction evidence="15">
        <text>orotidine 5'-phosphate + diphosphate = orotate + 5-phospho-alpha-D-ribose 1-diphosphate</text>
        <dbReference type="Rhea" id="RHEA:10380"/>
        <dbReference type="ChEBI" id="CHEBI:30839"/>
        <dbReference type="ChEBI" id="CHEBI:33019"/>
        <dbReference type="ChEBI" id="CHEBI:57538"/>
        <dbReference type="ChEBI" id="CHEBI:58017"/>
        <dbReference type="EC" id="2.4.2.10"/>
    </reaction>
    <physiologicalReaction direction="right-to-left" evidence="15">
        <dbReference type="Rhea" id="RHEA:10382"/>
    </physiologicalReaction>
</comment>
<dbReference type="GO" id="GO:0004588">
    <property type="term" value="F:orotate phosphoribosyltransferase activity"/>
    <property type="evidence" value="ECO:0007669"/>
    <property type="project" value="UniProtKB-EC"/>
</dbReference>
<dbReference type="InterPro" id="IPR013785">
    <property type="entry name" value="Aldolase_TIM"/>
</dbReference>
<dbReference type="Gene3D" id="3.40.50.2020">
    <property type="match status" value="1"/>
</dbReference>
<evidence type="ECO:0000256" key="10">
    <source>
        <dbReference type="ARBA" id="ARBA00022793"/>
    </source>
</evidence>
<dbReference type="Gene3D" id="3.20.20.70">
    <property type="entry name" value="Aldolase class I"/>
    <property type="match status" value="1"/>
</dbReference>
<dbReference type="GO" id="GO:0044205">
    <property type="term" value="P:'de novo' UMP biosynthetic process"/>
    <property type="evidence" value="ECO:0007669"/>
    <property type="project" value="InterPro"/>
</dbReference>
<name>A0AAD9UFB0_RIDPI</name>
<evidence type="ECO:0000313" key="21">
    <source>
        <dbReference type="EMBL" id="KAK2187337.1"/>
    </source>
</evidence>
<organism evidence="21 22">
    <name type="scientific">Ridgeia piscesae</name>
    <name type="common">Tubeworm</name>
    <dbReference type="NCBI Taxonomy" id="27915"/>
    <lineage>
        <taxon>Eukaryota</taxon>
        <taxon>Metazoa</taxon>
        <taxon>Spiralia</taxon>
        <taxon>Lophotrochozoa</taxon>
        <taxon>Annelida</taxon>
        <taxon>Polychaeta</taxon>
        <taxon>Sedentaria</taxon>
        <taxon>Canalipalpata</taxon>
        <taxon>Sabellida</taxon>
        <taxon>Siboglinidae</taxon>
        <taxon>Ridgeia</taxon>
    </lineage>
</organism>
<dbReference type="HAMAP" id="MF_01208">
    <property type="entry name" value="PyrE"/>
    <property type="match status" value="1"/>
</dbReference>
<proteinExistence type="inferred from homology"/>
<keyword evidence="12" id="KW-0456">Lyase</keyword>
<evidence type="ECO:0000256" key="13">
    <source>
        <dbReference type="ARBA" id="ARBA00023268"/>
    </source>
</evidence>
<reference evidence="21" key="1">
    <citation type="journal article" date="2023" name="Mol. Biol. Evol.">
        <title>Third-Generation Sequencing Reveals the Adaptive Role of the Epigenome in Three Deep-Sea Polychaetes.</title>
        <authorList>
            <person name="Perez M."/>
            <person name="Aroh O."/>
            <person name="Sun Y."/>
            <person name="Lan Y."/>
            <person name="Juniper S.K."/>
            <person name="Young C.R."/>
            <person name="Angers B."/>
            <person name="Qian P.Y."/>
        </authorList>
    </citation>
    <scope>NUCLEOTIDE SEQUENCE</scope>
    <source>
        <strain evidence="21">R07B-5</strain>
    </source>
</reference>
<dbReference type="SUPFAM" id="SSF53271">
    <property type="entry name" value="PRTase-like"/>
    <property type="match status" value="1"/>
</dbReference>
<evidence type="ECO:0000256" key="5">
    <source>
        <dbReference type="ARBA" id="ARBA00011971"/>
    </source>
</evidence>
<comment type="subunit">
    <text evidence="17">Homodimer; dimerization is required for enzymatic activity.</text>
</comment>
<comment type="caution">
    <text evidence="21">The sequence shown here is derived from an EMBL/GenBank/DDBJ whole genome shotgun (WGS) entry which is preliminary data.</text>
</comment>
<comment type="similarity">
    <text evidence="3">In the N-terminal section; belongs to the purine/pyrimidine phosphoribosyltransferase family.</text>
</comment>
<evidence type="ECO:0000256" key="15">
    <source>
        <dbReference type="ARBA" id="ARBA00051700"/>
    </source>
</evidence>
<evidence type="ECO:0000256" key="17">
    <source>
        <dbReference type="ARBA" id="ARBA00063898"/>
    </source>
</evidence>
<accession>A0AAD9UFB0</accession>
<comment type="function">
    <text evidence="16">Bifunctional enzyme catalyzing the last two steps of de novo pyrimidine biosynthesis, orotate phosphoribosyltransferase (OPRT), which converts orotate to orotidine-5'-monophosphate (OMP), and orotidine-5'-monophosphate decarboxylase (ODC), the terminal enzymatic reaction that decarboxylates OMP to uridine monophosphate (UMP).</text>
</comment>
<dbReference type="GO" id="GO:0006207">
    <property type="term" value="P:'de novo' pyrimidine nucleobase biosynthetic process"/>
    <property type="evidence" value="ECO:0007669"/>
    <property type="project" value="InterPro"/>
</dbReference>
<keyword evidence="13" id="KW-0511">Multifunctional enzyme</keyword>
<evidence type="ECO:0000256" key="7">
    <source>
        <dbReference type="ARBA" id="ARBA00015047"/>
    </source>
</evidence>
<evidence type="ECO:0000256" key="12">
    <source>
        <dbReference type="ARBA" id="ARBA00023239"/>
    </source>
</evidence>
<evidence type="ECO:0000256" key="6">
    <source>
        <dbReference type="ARBA" id="ARBA00012321"/>
    </source>
</evidence>
<dbReference type="SUPFAM" id="SSF51366">
    <property type="entry name" value="Ribulose-phoshate binding barrel"/>
    <property type="match status" value="1"/>
</dbReference>
<dbReference type="NCBIfam" id="TIGR00336">
    <property type="entry name" value="pyrE"/>
    <property type="match status" value="1"/>
</dbReference>
<evidence type="ECO:0000256" key="3">
    <source>
        <dbReference type="ARBA" id="ARBA00006221"/>
    </source>
</evidence>
<dbReference type="PROSITE" id="PS00156">
    <property type="entry name" value="OMPDECASE"/>
    <property type="match status" value="1"/>
</dbReference>
<dbReference type="InterPro" id="IPR011060">
    <property type="entry name" value="RibuloseP-bd_barrel"/>
</dbReference>
<evidence type="ECO:0000256" key="8">
    <source>
        <dbReference type="ARBA" id="ARBA00022676"/>
    </source>
</evidence>
<feature type="active site" description="For OMPdecase activity" evidence="18">
    <location>
        <position position="306"/>
    </location>
</feature>
<evidence type="ECO:0000256" key="18">
    <source>
        <dbReference type="PIRSR" id="PIRSR614732-1"/>
    </source>
</evidence>
<dbReference type="InterPro" id="IPR000836">
    <property type="entry name" value="PRTase_dom"/>
</dbReference>
<feature type="binding site" evidence="19">
    <location>
        <position position="443"/>
    </location>
    <ligand>
        <name>substrate</name>
    </ligand>
</feature>
<feature type="binding site" evidence="19">
    <location>
        <position position="273"/>
    </location>
    <ligand>
        <name>substrate</name>
    </ligand>
</feature>
<dbReference type="CDD" id="cd06223">
    <property type="entry name" value="PRTases_typeI"/>
    <property type="match status" value="1"/>
</dbReference>
<evidence type="ECO:0000256" key="4">
    <source>
        <dbReference type="ARBA" id="ARBA00009769"/>
    </source>
</evidence>
<dbReference type="InterPro" id="IPR023031">
    <property type="entry name" value="OPRT"/>
</dbReference>
<comment type="catalytic activity">
    <reaction evidence="14">
        <text>orotidine 5'-phosphate + H(+) = UMP + CO2</text>
        <dbReference type="Rhea" id="RHEA:11596"/>
        <dbReference type="ChEBI" id="CHEBI:15378"/>
        <dbReference type="ChEBI" id="CHEBI:16526"/>
        <dbReference type="ChEBI" id="CHEBI:57538"/>
        <dbReference type="ChEBI" id="CHEBI:57865"/>
        <dbReference type="EC" id="4.1.1.23"/>
    </reaction>
    <physiologicalReaction direction="left-to-right" evidence="14">
        <dbReference type="Rhea" id="RHEA:11597"/>
    </physiologicalReaction>
</comment>
<evidence type="ECO:0000256" key="9">
    <source>
        <dbReference type="ARBA" id="ARBA00022679"/>
    </source>
</evidence>
<keyword evidence="9" id="KW-0808">Transferase</keyword>
<dbReference type="PANTHER" id="PTHR19278:SF9">
    <property type="entry name" value="URIDINE 5'-MONOPHOSPHATE SYNTHASE"/>
    <property type="match status" value="1"/>
</dbReference>
<evidence type="ECO:0000256" key="16">
    <source>
        <dbReference type="ARBA" id="ARBA00060327"/>
    </source>
</evidence>
<dbReference type="InterPro" id="IPR018089">
    <property type="entry name" value="OMPdecase_AS"/>
</dbReference>
<dbReference type="FunFam" id="3.40.50.2020:FF:000025">
    <property type="entry name" value="Uridine monophosphate synthetase"/>
    <property type="match status" value="1"/>
</dbReference>
<keyword evidence="11" id="KW-0665">Pyrimidine biosynthesis</keyword>
<comment type="pathway">
    <text evidence="2">Pyrimidine metabolism; UMP biosynthesis via de novo pathway; UMP from orotate: step 1/2.</text>
</comment>
<evidence type="ECO:0000256" key="19">
    <source>
        <dbReference type="PIRSR" id="PIRSR614732-2"/>
    </source>
</evidence>
<dbReference type="AlphaFoldDB" id="A0AAD9UFB0"/>
<comment type="similarity">
    <text evidence="4">In the C-terminal section; belongs to the OMP decarboxylase family.</text>
</comment>
<comment type="pathway">
    <text evidence="1">Pyrimidine metabolism; UMP biosynthesis via de novo pathway; UMP from orotate: step 2/2.</text>
</comment>
<evidence type="ECO:0000313" key="22">
    <source>
        <dbReference type="Proteomes" id="UP001209878"/>
    </source>
</evidence>
<dbReference type="Proteomes" id="UP001209878">
    <property type="component" value="Unassembled WGS sequence"/>
</dbReference>
<dbReference type="InterPro" id="IPR029057">
    <property type="entry name" value="PRTase-like"/>
</dbReference>
<dbReference type="CDD" id="cd04725">
    <property type="entry name" value="OMP_decarboxylase_like"/>
    <property type="match status" value="1"/>
</dbReference>
<evidence type="ECO:0000256" key="14">
    <source>
        <dbReference type="ARBA" id="ARBA00051583"/>
    </source>
</evidence>
<dbReference type="EC" id="2.4.2.10" evidence="5"/>
<dbReference type="FunFam" id="3.20.20.70:FF:000092">
    <property type="entry name" value="Uridine monophosphate synthetase"/>
    <property type="match status" value="1"/>
</dbReference>
<dbReference type="InterPro" id="IPR001754">
    <property type="entry name" value="OMPdeCOase_dom"/>
</dbReference>
<keyword evidence="10" id="KW-0210">Decarboxylase</keyword>